<keyword evidence="4" id="KW-0378">Hydrolase</keyword>
<evidence type="ECO:0000256" key="1">
    <source>
        <dbReference type="ARBA" id="ARBA00004123"/>
    </source>
</evidence>
<keyword evidence="7" id="KW-0539">Nucleus</keyword>
<keyword evidence="11" id="KW-1185">Reference proteome</keyword>
<evidence type="ECO:0000313" key="10">
    <source>
        <dbReference type="EMBL" id="CAH1637655.1"/>
    </source>
</evidence>
<accession>A0A9P0N136</accession>
<dbReference type="SUPFAM" id="SSF52141">
    <property type="entry name" value="Uracil-DNA glycosylase-like"/>
    <property type="match status" value="1"/>
</dbReference>
<dbReference type="GO" id="GO:0003677">
    <property type="term" value="F:DNA binding"/>
    <property type="evidence" value="ECO:0007669"/>
    <property type="project" value="UniProtKB-KW"/>
</dbReference>
<evidence type="ECO:0000256" key="7">
    <source>
        <dbReference type="ARBA" id="ARBA00023242"/>
    </source>
</evidence>
<evidence type="ECO:0000256" key="8">
    <source>
        <dbReference type="SAM" id="MobiDB-lite"/>
    </source>
</evidence>
<protein>
    <recommendedName>
        <fullName evidence="9">Uracil-DNA glycosylase-like domain-containing protein</fullName>
    </recommendedName>
</protein>
<sequence>METEVVSSFFTSSSGESSSEDISDKFLHLVDELNLSLEQFQMPERVKAVYNPTIYAREPLEMYVRKYCNTPKPIIFFGMNPGPFGMSQTGVPFGEIKAVRDWLGITGSVGKPPVEVKRREVLGFECKRSEKPEVQELYRICDRVFHKVLELYEVEIIVAIGKFCETRAKETLNTFSLSKPIKILYMQHPSPRVRNNNNWIEKNILFFKENNLLQYYKQPSV</sequence>
<name>A0A9P0N136_SPOLI</name>
<dbReference type="GO" id="GO:0017065">
    <property type="term" value="F:single-strand selective uracil DNA N-glycosylase activity"/>
    <property type="evidence" value="ECO:0007669"/>
    <property type="project" value="InterPro"/>
</dbReference>
<dbReference type="GO" id="GO:0000703">
    <property type="term" value="F:oxidized pyrimidine nucleobase lesion DNA N-glycosylase activity"/>
    <property type="evidence" value="ECO:0007669"/>
    <property type="project" value="TreeGrafter"/>
</dbReference>
<dbReference type="EMBL" id="LR824547">
    <property type="protein sequence ID" value="CAH1637655.1"/>
    <property type="molecule type" value="Genomic_DNA"/>
</dbReference>
<evidence type="ECO:0000313" key="11">
    <source>
        <dbReference type="Proteomes" id="UP001153321"/>
    </source>
</evidence>
<feature type="compositionally biased region" description="Low complexity" evidence="8">
    <location>
        <begin position="1"/>
        <end position="17"/>
    </location>
</feature>
<evidence type="ECO:0000256" key="5">
    <source>
        <dbReference type="ARBA" id="ARBA00023125"/>
    </source>
</evidence>
<dbReference type="Gene3D" id="3.40.470.10">
    <property type="entry name" value="Uracil-DNA glycosylase-like domain"/>
    <property type="match status" value="2"/>
</dbReference>
<keyword evidence="3" id="KW-0227">DNA damage</keyword>
<keyword evidence="6" id="KW-0234">DNA repair</keyword>
<evidence type="ECO:0000256" key="2">
    <source>
        <dbReference type="ARBA" id="ARBA00007889"/>
    </source>
</evidence>
<evidence type="ECO:0000256" key="4">
    <source>
        <dbReference type="ARBA" id="ARBA00022801"/>
    </source>
</evidence>
<dbReference type="AlphaFoldDB" id="A0A9P0N136"/>
<reference evidence="10" key="1">
    <citation type="submission" date="2022-02" db="EMBL/GenBank/DDBJ databases">
        <authorList>
            <person name="King R."/>
        </authorList>
    </citation>
    <scope>NUCLEOTIDE SEQUENCE</scope>
</reference>
<dbReference type="Pfam" id="PF03167">
    <property type="entry name" value="UDG"/>
    <property type="match status" value="1"/>
</dbReference>
<dbReference type="InterPro" id="IPR039134">
    <property type="entry name" value="SMUG1"/>
</dbReference>
<proteinExistence type="inferred from homology"/>
<dbReference type="InterPro" id="IPR005122">
    <property type="entry name" value="Uracil-DNA_glycosylase-like"/>
</dbReference>
<comment type="similarity">
    <text evidence="2">Belongs to the uracil-DNA glycosylase (UDG) superfamily. SMUG1 family.</text>
</comment>
<feature type="domain" description="Uracil-DNA glycosylase-like" evidence="9">
    <location>
        <begin position="66"/>
        <end position="202"/>
    </location>
</feature>
<dbReference type="InterPro" id="IPR036895">
    <property type="entry name" value="Uracil-DNA_glycosylase-like_sf"/>
</dbReference>
<keyword evidence="5" id="KW-0238">DNA-binding</keyword>
<evidence type="ECO:0000256" key="3">
    <source>
        <dbReference type="ARBA" id="ARBA00022763"/>
    </source>
</evidence>
<dbReference type="GO" id="GO:0006284">
    <property type="term" value="P:base-excision repair"/>
    <property type="evidence" value="ECO:0007669"/>
    <property type="project" value="InterPro"/>
</dbReference>
<dbReference type="PANTHER" id="PTHR13235:SF2">
    <property type="entry name" value="SINGLE-STRAND SELECTIVE MONOFUNCTIONAL URACIL DNA GLYCOSYLASE"/>
    <property type="match status" value="1"/>
</dbReference>
<evidence type="ECO:0000256" key="6">
    <source>
        <dbReference type="ARBA" id="ARBA00023204"/>
    </source>
</evidence>
<evidence type="ECO:0000259" key="9">
    <source>
        <dbReference type="Pfam" id="PF03167"/>
    </source>
</evidence>
<dbReference type="Proteomes" id="UP001153321">
    <property type="component" value="Chromosome 16"/>
</dbReference>
<organism evidence="10 11">
    <name type="scientific">Spodoptera littoralis</name>
    <name type="common">Egyptian cotton leafworm</name>
    <dbReference type="NCBI Taxonomy" id="7109"/>
    <lineage>
        <taxon>Eukaryota</taxon>
        <taxon>Metazoa</taxon>
        <taxon>Ecdysozoa</taxon>
        <taxon>Arthropoda</taxon>
        <taxon>Hexapoda</taxon>
        <taxon>Insecta</taxon>
        <taxon>Pterygota</taxon>
        <taxon>Neoptera</taxon>
        <taxon>Endopterygota</taxon>
        <taxon>Lepidoptera</taxon>
        <taxon>Glossata</taxon>
        <taxon>Ditrysia</taxon>
        <taxon>Noctuoidea</taxon>
        <taxon>Noctuidae</taxon>
        <taxon>Amphipyrinae</taxon>
        <taxon>Spodoptera</taxon>
    </lineage>
</organism>
<dbReference type="GO" id="GO:0005634">
    <property type="term" value="C:nucleus"/>
    <property type="evidence" value="ECO:0007669"/>
    <property type="project" value="UniProtKB-SubCell"/>
</dbReference>
<feature type="region of interest" description="Disordered" evidence="8">
    <location>
        <begin position="1"/>
        <end position="20"/>
    </location>
</feature>
<dbReference type="PANTHER" id="PTHR13235">
    <property type="entry name" value="SINGLE-STRAND SELECTIVE MONOFUNCTIONAL URACIL DNA GLYCOSYLASE"/>
    <property type="match status" value="1"/>
</dbReference>
<gene>
    <name evidence="10" type="ORF">SPLIT_LOCUS3013</name>
</gene>
<comment type="subcellular location">
    <subcellularLocation>
        <location evidence="1">Nucleus</location>
    </subcellularLocation>
</comment>